<dbReference type="EMBL" id="HACM01008138">
    <property type="protein sequence ID" value="CRZ08580.1"/>
    <property type="molecule type" value="Transcribed_RNA"/>
</dbReference>
<sequence length="798" mass="89972">MVSQWSTFTTFRHNGKAFVPEDVPGDGNCFYHAIVASRQVPSLSHSDLRQATAAFALGCGRAAAEKVVDLLHRRVPSGPCSFVEVIAGLRRSRSFASNVDMALLSILYNIDINVYSNFEEGITLWSTKSFLEQHMPDYALSHEFSAHVYHHTYLRPLTRVSGAASHLLNHFACLHPDMRPIPKPLIQSTVTAYVKPVSAGSKRKGISRIETNTERKMAQPKTKKQAAIDLHLKNMSVVLSWSSIIGIDSQAAADHDAARLAEIRRHRSHLELQSSCQDLDNVESLLKSMIDKIEVLLLDDVVILPTLPVTAPTGLAKQLTWEVRSRIIAFHLHQDLGSGDFIMFDRVFGHVVKPVTLRSWLRKEKIYKWLAIVKHATKDDIIGVIPFRKKFIFAGGAGSTKIKAEILLKYESAAACAARHSQTKLVVNDGRLSCQKLSSMSRTHPGKIIFLKKSTSRLPDCNESMKLGAPIKFVEQADDVAKFIVNRFERGDPVTREEVYVTTRAKWGRRDAKDKKFMTLVNDKHRLSVWLSRLLARIRYADRLGSISQKVPMDWKEIAMTTSKLIREAAIRLKVDNVFNMDETFIHHYQSTDRVLVPTGTKRVGTIVPVANEKKGVTLVVTASLLSSQLLPPFIIDTGVFGSTLMHDWAHYTKSTVLFNPSHWMTRYVFILYLEWLLKMFPTQNTLLIVDRSTTHYGDLIDDWLAKNHAKNGGKIFIEYIPDGMTSIIQVCDIAINKPLKSKIKEAYYRFRADAIGDLSAEMLSGSVLSVPRESLTEMIETAYDDINTKHRKKVYPL</sequence>
<dbReference type="InterPro" id="IPR004875">
    <property type="entry name" value="DDE_SF_endonuclease_dom"/>
</dbReference>
<feature type="domain" description="OTU" evidence="1">
    <location>
        <begin position="18"/>
        <end position="177"/>
    </location>
</feature>
<dbReference type="Gene3D" id="3.90.70.80">
    <property type="match status" value="1"/>
</dbReference>
<reference evidence="2" key="1">
    <citation type="submission" date="2015-04" db="EMBL/GenBank/DDBJ databases">
        <title>The genome sequence of the plant pathogenic Rhizarian Plasmodiophora brassicae reveals insights in its biotrophic life cycle and the origin of chitin synthesis.</title>
        <authorList>
            <person name="Schwelm A."/>
            <person name="Fogelqvist J."/>
            <person name="Knaust A."/>
            <person name="Julke S."/>
            <person name="Lilja T."/>
            <person name="Dhandapani V."/>
            <person name="Bonilla-Rosso G."/>
            <person name="Karlsson M."/>
            <person name="Shevchenko A."/>
            <person name="Choi S.R."/>
            <person name="Kim H.G."/>
            <person name="Park J.Y."/>
            <person name="Lim Y.P."/>
            <person name="Ludwig-Muller J."/>
            <person name="Dixelius C."/>
        </authorList>
    </citation>
    <scope>NUCLEOTIDE SEQUENCE</scope>
    <source>
        <tissue evidence="2">Potato root galls</tissue>
    </source>
</reference>
<accession>A0A0H5R401</accession>
<dbReference type="GO" id="GO:0003676">
    <property type="term" value="F:nucleic acid binding"/>
    <property type="evidence" value="ECO:0007669"/>
    <property type="project" value="InterPro"/>
</dbReference>
<dbReference type="CDD" id="cd22744">
    <property type="entry name" value="OTU"/>
    <property type="match status" value="1"/>
</dbReference>
<dbReference type="EMBL" id="HACM01008140">
    <property type="protein sequence ID" value="CRZ08582.1"/>
    <property type="molecule type" value="Transcribed_RNA"/>
</dbReference>
<dbReference type="AlphaFoldDB" id="A0A0H5R401"/>
<dbReference type="PROSITE" id="PS50802">
    <property type="entry name" value="OTU"/>
    <property type="match status" value="1"/>
</dbReference>
<evidence type="ECO:0000259" key="1">
    <source>
        <dbReference type="PROSITE" id="PS50802"/>
    </source>
</evidence>
<proteinExistence type="predicted"/>
<name>A0A0H5R401_9EUKA</name>
<dbReference type="InterPro" id="IPR003323">
    <property type="entry name" value="OTU_dom"/>
</dbReference>
<organism evidence="2">
    <name type="scientific">Spongospora subterranea</name>
    <dbReference type="NCBI Taxonomy" id="70186"/>
    <lineage>
        <taxon>Eukaryota</taxon>
        <taxon>Sar</taxon>
        <taxon>Rhizaria</taxon>
        <taxon>Endomyxa</taxon>
        <taxon>Phytomyxea</taxon>
        <taxon>Plasmodiophorida</taxon>
        <taxon>Plasmodiophoridae</taxon>
        <taxon>Spongospora</taxon>
    </lineage>
</organism>
<evidence type="ECO:0000313" key="2">
    <source>
        <dbReference type="EMBL" id="CRZ08582.1"/>
    </source>
</evidence>
<protein>
    <recommendedName>
        <fullName evidence="1">OTU domain-containing protein</fullName>
    </recommendedName>
</protein>
<dbReference type="Pfam" id="PF03184">
    <property type="entry name" value="DDE_1"/>
    <property type="match status" value="1"/>
</dbReference>